<dbReference type="PANTHER" id="PTHR23131">
    <property type="entry name" value="ENDORIBONUCLEASE LACTB2"/>
    <property type="match status" value="1"/>
</dbReference>
<feature type="domain" description="Metallo-beta-lactamase" evidence="6">
    <location>
        <begin position="112"/>
        <end position="279"/>
    </location>
</feature>
<keyword evidence="2" id="KW-0479">Metal-binding</keyword>
<dbReference type="FunFam" id="3.60.15.10:FF:000041">
    <property type="entry name" value="Metallo-beta-lactamase domain protein"/>
    <property type="match status" value="1"/>
</dbReference>
<keyword evidence="3" id="KW-0378">Hydrolase</keyword>
<dbReference type="CDD" id="cd07722">
    <property type="entry name" value="LACTB2-like_MBL-fold"/>
    <property type="match status" value="1"/>
</dbReference>
<evidence type="ECO:0000313" key="7">
    <source>
        <dbReference type="Proteomes" id="UP000887581"/>
    </source>
</evidence>
<dbReference type="PANTHER" id="PTHR23131:SF0">
    <property type="entry name" value="ENDORIBONUCLEASE LACTB2"/>
    <property type="match status" value="1"/>
</dbReference>
<evidence type="ECO:0000259" key="6">
    <source>
        <dbReference type="SMART" id="SM00849"/>
    </source>
</evidence>
<dbReference type="InterPro" id="IPR050662">
    <property type="entry name" value="Sec-metab_biosynth-thioest"/>
</dbReference>
<dbReference type="GO" id="GO:0004521">
    <property type="term" value="F:RNA endonuclease activity"/>
    <property type="evidence" value="ECO:0007669"/>
    <property type="project" value="TreeGrafter"/>
</dbReference>
<feature type="chain" id="PRO_5037295199" evidence="5">
    <location>
        <begin position="21"/>
        <end position="360"/>
    </location>
</feature>
<evidence type="ECO:0000256" key="2">
    <source>
        <dbReference type="ARBA" id="ARBA00022723"/>
    </source>
</evidence>
<dbReference type="Pfam" id="PF00753">
    <property type="entry name" value="Lactamase_B"/>
    <property type="match status" value="1"/>
</dbReference>
<comment type="similarity">
    <text evidence="1">Belongs to the metallo-beta-lactamase superfamily.</text>
</comment>
<dbReference type="GO" id="GO:0003727">
    <property type="term" value="F:single-stranded RNA binding"/>
    <property type="evidence" value="ECO:0007669"/>
    <property type="project" value="TreeGrafter"/>
</dbReference>
<dbReference type="GO" id="GO:0005759">
    <property type="term" value="C:mitochondrial matrix"/>
    <property type="evidence" value="ECO:0007669"/>
    <property type="project" value="TreeGrafter"/>
</dbReference>
<dbReference type="Gene3D" id="3.60.15.10">
    <property type="entry name" value="Ribonuclease Z/Hydroxyacylglutathione hydrolase-like"/>
    <property type="match status" value="1"/>
</dbReference>
<dbReference type="SMART" id="SM00849">
    <property type="entry name" value="Lactamase_B"/>
    <property type="match status" value="1"/>
</dbReference>
<dbReference type="Proteomes" id="UP000887581">
    <property type="component" value="Unplaced"/>
</dbReference>
<dbReference type="InterPro" id="IPR047921">
    <property type="entry name" value="LACTB2-like_MBL-fold"/>
</dbReference>
<reference evidence="8" key="1">
    <citation type="submission" date="2022-11" db="UniProtKB">
        <authorList>
            <consortium name="WormBaseParasite"/>
        </authorList>
    </citation>
    <scope>IDENTIFICATION</scope>
</reference>
<dbReference type="InterPro" id="IPR001279">
    <property type="entry name" value="Metallo-B-lactamas"/>
</dbReference>
<evidence type="ECO:0000256" key="4">
    <source>
        <dbReference type="ARBA" id="ARBA00022833"/>
    </source>
</evidence>
<organism evidence="7 8">
    <name type="scientific">Setaria digitata</name>
    <dbReference type="NCBI Taxonomy" id="48799"/>
    <lineage>
        <taxon>Eukaryota</taxon>
        <taxon>Metazoa</taxon>
        <taxon>Ecdysozoa</taxon>
        <taxon>Nematoda</taxon>
        <taxon>Chromadorea</taxon>
        <taxon>Rhabditida</taxon>
        <taxon>Spirurina</taxon>
        <taxon>Spiruromorpha</taxon>
        <taxon>Filarioidea</taxon>
        <taxon>Setariidae</taxon>
        <taxon>Setaria</taxon>
    </lineage>
</organism>
<dbReference type="GO" id="GO:0016787">
    <property type="term" value="F:hydrolase activity"/>
    <property type="evidence" value="ECO:0007669"/>
    <property type="project" value="UniProtKB-KW"/>
</dbReference>
<proteinExistence type="inferred from homology"/>
<dbReference type="AlphaFoldDB" id="A0A915PWW0"/>
<keyword evidence="5" id="KW-0732">Signal</keyword>
<evidence type="ECO:0000313" key="8">
    <source>
        <dbReference type="WBParaSite" id="sdigi.contig53.g3079.t1"/>
    </source>
</evidence>
<keyword evidence="4" id="KW-0862">Zinc</keyword>
<evidence type="ECO:0000256" key="3">
    <source>
        <dbReference type="ARBA" id="ARBA00022801"/>
    </source>
</evidence>
<name>A0A915PWW0_9BILA</name>
<dbReference type="WBParaSite" id="sdigi.contig53.g3079.t1">
    <property type="protein sequence ID" value="sdigi.contig53.g3079.t1"/>
    <property type="gene ID" value="sdigi.contig53.g3079"/>
</dbReference>
<evidence type="ECO:0000256" key="1">
    <source>
        <dbReference type="ARBA" id="ARBA00007749"/>
    </source>
</evidence>
<protein>
    <submittedName>
        <fullName evidence="8">Metallo-beta-lactamase domain-containing protein</fullName>
    </submittedName>
</protein>
<keyword evidence="7" id="KW-1185">Reference proteome</keyword>
<evidence type="ECO:0000256" key="5">
    <source>
        <dbReference type="SAM" id="SignalP"/>
    </source>
</evidence>
<accession>A0A915PWW0</accession>
<sequence>MEDFLAFLFTLHLQLCPISSFEWVSPIYCCFSTMEQKTDNNRSESSKNTKRIRRNVEVADGKMVERICCRNRNGDKFDVGHSSFFICNCWRLLFILVQLTYEERRDYLRDSAVSGMLLALESERRRARRILIDCGNSGVKKYTDYLKEALGTHTIKLIICTHGHDDHIGGVLDIFKHVTNGPVPVYKFEKTDSPETNNIKFDYISAGHIFEVPGVTLRCIATPGHTSDHMSLYFEEEGTLFSGDCILGEGTSVFEDLYDYMHSLEMLSKLNMTRIYPGHGTVIENGLDKIREYIAHRKKREDEILKDVSWSVKLGALSNVNKHLAKLVKENRVEEVGFNSYRLNNTHKGDTRQTADQVCS</sequence>
<dbReference type="GO" id="GO:0046872">
    <property type="term" value="F:metal ion binding"/>
    <property type="evidence" value="ECO:0007669"/>
    <property type="project" value="UniProtKB-KW"/>
</dbReference>
<dbReference type="InterPro" id="IPR036866">
    <property type="entry name" value="RibonucZ/Hydroxyglut_hydro"/>
</dbReference>
<dbReference type="SUPFAM" id="SSF56281">
    <property type="entry name" value="Metallo-hydrolase/oxidoreductase"/>
    <property type="match status" value="1"/>
</dbReference>
<feature type="signal peptide" evidence="5">
    <location>
        <begin position="1"/>
        <end position="20"/>
    </location>
</feature>